<feature type="domain" description="ATPase dynein-related AAA" evidence="1">
    <location>
        <begin position="85"/>
        <end position="225"/>
    </location>
</feature>
<proteinExistence type="predicted"/>
<dbReference type="KEGG" id="cbei:LF65_02727"/>
<dbReference type="Proteomes" id="UP000821656">
    <property type="component" value="Unassembled WGS sequence"/>
</dbReference>
<dbReference type="EMBL" id="JABSXK010000001">
    <property type="protein sequence ID" value="NRV11552.1"/>
    <property type="molecule type" value="Genomic_DNA"/>
</dbReference>
<dbReference type="PANTHER" id="PTHR42759:SF1">
    <property type="entry name" value="MAGNESIUM-CHELATASE SUBUNIT CHLD"/>
    <property type="match status" value="1"/>
</dbReference>
<dbReference type="STRING" id="1520.LF65_02727"/>
<dbReference type="AlphaFoldDB" id="A0A0B5QEA2"/>
<evidence type="ECO:0000313" key="4">
    <source>
        <dbReference type="Proteomes" id="UP000031866"/>
    </source>
</evidence>
<dbReference type="Pfam" id="PF07728">
    <property type="entry name" value="AAA_5"/>
    <property type="match status" value="1"/>
</dbReference>
<dbReference type="SUPFAM" id="SSF52540">
    <property type="entry name" value="P-loop containing nucleoside triphosphate hydrolases"/>
    <property type="match status" value="1"/>
</dbReference>
<evidence type="ECO:0000313" key="3">
    <source>
        <dbReference type="EMBL" id="NRV11552.1"/>
    </source>
</evidence>
<reference evidence="2" key="2">
    <citation type="submission" date="2016-02" db="EMBL/GenBank/DDBJ databases">
        <title>Genome sequence of Clostridium beijerinckii strain 59B.</title>
        <authorList>
            <person name="Little G.T."/>
            <person name="Minton N.P."/>
        </authorList>
    </citation>
    <scope>NUCLEOTIDE SEQUENCE</scope>
    <source>
        <strain evidence="2">NCIMB 14988</strain>
    </source>
</reference>
<sequence length="371" mass="40916">MSEIKALKPTVEILYAEELAALEANDNGPKPANWRLSPKAVRTFILGSSKPLKLKRKNVNVTKKFYGDDTLIERCIITLAGNRGLMLVGEPGTAKTMLSELLSAAICGCSTNTIQGTAGTTEDMIKYTWNYALLLAKGPVKEALVPSPLYIGMQKGIITRFEEITRCPAEVQDSLISVLSDKVLNIPEFGEEGLLCASPGFNVIATANTRDRGVNEMSSALKRRFNFETVFPISDVSLEAKIIEGEVEKLIKNSNIDMEVDRDAAEILATTFHELREGISSEGSRIDKPSAVMSTAEAVSVYYQTLMSSFYYGDSKIDMSTMVQNILGSVLKESREDADKLRSYFNIVVKGKSAKMGGNWKDFYEAKKWIK</sequence>
<organism evidence="2 4">
    <name type="scientific">Clostridium beijerinckii</name>
    <name type="common">Clostridium MP</name>
    <dbReference type="NCBI Taxonomy" id="1520"/>
    <lineage>
        <taxon>Bacteria</taxon>
        <taxon>Bacillati</taxon>
        <taxon>Bacillota</taxon>
        <taxon>Clostridia</taxon>
        <taxon>Eubacteriales</taxon>
        <taxon>Clostridiaceae</taxon>
        <taxon>Clostridium</taxon>
    </lineage>
</organism>
<dbReference type="InterPro" id="IPR027417">
    <property type="entry name" value="P-loop_NTPase"/>
</dbReference>
<dbReference type="Proteomes" id="UP000031866">
    <property type="component" value="Chromosome"/>
</dbReference>
<dbReference type="RefSeq" id="WP_041896676.1">
    <property type="nucleotide sequence ID" value="NZ_CP010086.2"/>
</dbReference>
<dbReference type="GO" id="GO:0005524">
    <property type="term" value="F:ATP binding"/>
    <property type="evidence" value="ECO:0007669"/>
    <property type="project" value="InterPro"/>
</dbReference>
<reference evidence="4" key="1">
    <citation type="submission" date="2014-12" db="EMBL/GenBank/DDBJ databases">
        <title>Genome sequence of Clostridium beijerinckii strain 59B.</title>
        <authorList>
            <person name="Little G.T."/>
            <person name="Minton N.P."/>
        </authorList>
    </citation>
    <scope>NUCLEOTIDE SEQUENCE [LARGE SCALE GENOMIC DNA]</scope>
    <source>
        <strain evidence="4">59B</strain>
    </source>
</reference>
<evidence type="ECO:0000259" key="1">
    <source>
        <dbReference type="Pfam" id="PF07728"/>
    </source>
</evidence>
<dbReference type="OrthoDB" id="9768555at2"/>
<dbReference type="InterPro" id="IPR050764">
    <property type="entry name" value="CbbQ/NirQ/NorQ/GpvN"/>
</dbReference>
<dbReference type="PANTHER" id="PTHR42759">
    <property type="entry name" value="MOXR FAMILY PROTEIN"/>
    <property type="match status" value="1"/>
</dbReference>
<dbReference type="GO" id="GO:0016887">
    <property type="term" value="F:ATP hydrolysis activity"/>
    <property type="evidence" value="ECO:0007669"/>
    <property type="project" value="InterPro"/>
</dbReference>
<protein>
    <submittedName>
        <fullName evidence="2">AAA family ATPase</fullName>
    </submittedName>
    <submittedName>
        <fullName evidence="3">MoxR-like ATPase</fullName>
    </submittedName>
</protein>
<accession>A0A0B5QEA2</accession>
<dbReference type="EMBL" id="CP010086">
    <property type="protein sequence ID" value="AJG99300.1"/>
    <property type="molecule type" value="Genomic_DNA"/>
</dbReference>
<dbReference type="Gene3D" id="3.40.50.300">
    <property type="entry name" value="P-loop containing nucleotide triphosphate hydrolases"/>
    <property type="match status" value="1"/>
</dbReference>
<evidence type="ECO:0000313" key="2">
    <source>
        <dbReference type="EMBL" id="AJG99300.1"/>
    </source>
</evidence>
<dbReference type="InterPro" id="IPR011704">
    <property type="entry name" value="ATPase_dyneun-rel_AAA"/>
</dbReference>
<gene>
    <name evidence="3" type="ORF">DFH45_004515</name>
    <name evidence="2" type="ORF">LF65_02727</name>
</gene>
<name>A0A0B5QEA2_CLOBE</name>
<reference evidence="3" key="3">
    <citation type="submission" date="2020-05" db="EMBL/GenBank/DDBJ databases">
        <title>Genomic insights into acetone-butanol-ethanol (ABE) fermentation by sequencing solventogenic clostridia strains.</title>
        <authorList>
            <person name="Brown S."/>
        </authorList>
    </citation>
    <scope>NUCLEOTIDE SEQUENCE</scope>
    <source>
        <strain evidence="3">DJ126</strain>
    </source>
</reference>